<dbReference type="InterPro" id="IPR051209">
    <property type="entry name" value="FAD-bind_Monooxygenase_sf"/>
</dbReference>
<sequence>MDLDTDVLIIGAGMSGLGFAVQLVKTHGHRSFEIVEKEEHIGGTWWVNSYPGCGADVVAHYYSYSFCMNPNWSRMYPLQPEILAYFENVAAKYGIEKHIQFETKVESAYWQEDSGTWLVNLKNLKTSETYQRRCKILISAVGILSEPNECDIKGYESFQGALFHSTQWDHSFDYQGKQVIVIGNGCSASQIVPAITQGDGAVKKVTQFARQAQWVFERTNPEYTDNFRLIMRWVPFAMRAYRAMHNYYAEMDFKSFPTEAGAALRKMYADYQGAYIKRASPEKYHDFLVPKSEVGCKRRVMDSDYLQSLGRDNVELVYSDPIEEILPQGVRTKSGRIVEADAIVLANGFQVQKPLLTLNLHGQGGVSVADHVSAQFRKRPPPLSREANNDEPQWEKFSQGASSAYFGTCLSQFPNYFIMMGPNTASGHGSVSYITECQINYTMRVIKPILKALRAQRSSVPVLSFLQQSTDVVRVKPGAEQRDLDDVQARAKDMVWASGCTSWALDEKSKRNTTMYPDFQYKYWLRSILVAWNDLHFSTSPVLAESLASKSISIGTWVALLAGVSVATTILYEKGALKS</sequence>
<evidence type="ECO:0000256" key="3">
    <source>
        <dbReference type="ARBA" id="ARBA00022827"/>
    </source>
</evidence>
<dbReference type="GO" id="GO:0050661">
    <property type="term" value="F:NADP binding"/>
    <property type="evidence" value="ECO:0007669"/>
    <property type="project" value="InterPro"/>
</dbReference>
<reference evidence="5 6" key="1">
    <citation type="journal article" date="2017" name="BMC Genomics">
        <title>Chromosome level assembly and secondary metabolite potential of the parasitic fungus Cordyceps militaris.</title>
        <authorList>
            <person name="Kramer G.J."/>
            <person name="Nodwell J.R."/>
        </authorList>
    </citation>
    <scope>NUCLEOTIDE SEQUENCE [LARGE SCALE GENOMIC DNA]</scope>
    <source>
        <strain evidence="5 6">ATCC 34164</strain>
    </source>
</reference>
<keyword evidence="2" id="KW-0285">Flavoprotein</keyword>
<dbReference type="Gene3D" id="3.50.50.60">
    <property type="entry name" value="FAD/NAD(P)-binding domain"/>
    <property type="match status" value="2"/>
</dbReference>
<keyword evidence="3" id="KW-0274">FAD</keyword>
<keyword evidence="4" id="KW-0560">Oxidoreductase</keyword>
<dbReference type="VEuPathDB" id="FungiDB:CCM_01941"/>
<evidence type="ECO:0000313" key="6">
    <source>
        <dbReference type="Proteomes" id="UP000323067"/>
    </source>
</evidence>
<proteinExistence type="inferred from homology"/>
<name>A0A2H4SDZ5_CORMI</name>
<dbReference type="PANTHER" id="PTHR42877:SF5">
    <property type="entry name" value="L-ORNITHINE N(5)-MONOOXYGENASE-RELATED"/>
    <property type="match status" value="1"/>
</dbReference>
<evidence type="ECO:0000313" key="5">
    <source>
        <dbReference type="EMBL" id="ATY61338.1"/>
    </source>
</evidence>
<comment type="similarity">
    <text evidence="1">Belongs to the FAD-binding monooxygenase family.</text>
</comment>
<dbReference type="InterPro" id="IPR020946">
    <property type="entry name" value="Flavin_mOase-like"/>
</dbReference>
<protein>
    <submittedName>
        <fullName evidence="5">Flavin monooxygenase</fullName>
    </submittedName>
</protein>
<evidence type="ECO:0000256" key="4">
    <source>
        <dbReference type="ARBA" id="ARBA00023002"/>
    </source>
</evidence>
<dbReference type="Proteomes" id="UP000323067">
    <property type="component" value="Chromosome vi"/>
</dbReference>
<dbReference type="Pfam" id="PF00743">
    <property type="entry name" value="FMO-like"/>
    <property type="match status" value="1"/>
</dbReference>
<gene>
    <name evidence="5" type="ORF">A9K55_006946</name>
</gene>
<evidence type="ECO:0000256" key="2">
    <source>
        <dbReference type="ARBA" id="ARBA00022630"/>
    </source>
</evidence>
<dbReference type="PANTHER" id="PTHR42877">
    <property type="entry name" value="L-ORNITHINE N(5)-MONOOXYGENASE-RELATED"/>
    <property type="match status" value="1"/>
</dbReference>
<dbReference type="VEuPathDB" id="FungiDB:A9K55_006946"/>
<dbReference type="GO" id="GO:0004499">
    <property type="term" value="F:N,N-dimethylaniline monooxygenase activity"/>
    <property type="evidence" value="ECO:0007669"/>
    <property type="project" value="InterPro"/>
</dbReference>
<dbReference type="EMBL" id="CP023323">
    <property type="protein sequence ID" value="ATY61338.1"/>
    <property type="molecule type" value="Genomic_DNA"/>
</dbReference>
<evidence type="ECO:0000256" key="1">
    <source>
        <dbReference type="ARBA" id="ARBA00010139"/>
    </source>
</evidence>
<dbReference type="SUPFAM" id="SSF51905">
    <property type="entry name" value="FAD/NAD(P)-binding domain"/>
    <property type="match status" value="1"/>
</dbReference>
<dbReference type="InterPro" id="IPR036188">
    <property type="entry name" value="FAD/NAD-bd_sf"/>
</dbReference>
<keyword evidence="5" id="KW-0503">Monooxygenase</keyword>
<organism evidence="5 6">
    <name type="scientific">Cordyceps militaris</name>
    <name type="common">Caterpillar fungus</name>
    <name type="synonym">Clavaria militaris</name>
    <dbReference type="NCBI Taxonomy" id="73501"/>
    <lineage>
        <taxon>Eukaryota</taxon>
        <taxon>Fungi</taxon>
        <taxon>Dikarya</taxon>
        <taxon>Ascomycota</taxon>
        <taxon>Pezizomycotina</taxon>
        <taxon>Sordariomycetes</taxon>
        <taxon>Hypocreomycetidae</taxon>
        <taxon>Hypocreales</taxon>
        <taxon>Cordycipitaceae</taxon>
        <taxon>Cordyceps</taxon>
    </lineage>
</organism>
<dbReference type="OrthoDB" id="74360at2759"/>
<dbReference type="GO" id="GO:0050660">
    <property type="term" value="F:flavin adenine dinucleotide binding"/>
    <property type="evidence" value="ECO:0007669"/>
    <property type="project" value="InterPro"/>
</dbReference>
<accession>A0A2H4SDZ5</accession>
<dbReference type="AlphaFoldDB" id="A0A2H4SDZ5"/>